<feature type="region of interest" description="Disordered" evidence="1">
    <location>
        <begin position="20"/>
        <end position="93"/>
    </location>
</feature>
<gene>
    <name evidence="2" type="ORF">CMUS01_02475</name>
</gene>
<protein>
    <submittedName>
        <fullName evidence="2">Uncharacterized protein</fullName>
    </submittedName>
</protein>
<proteinExistence type="predicted"/>
<dbReference type="EMBL" id="WIGM01000052">
    <property type="protein sequence ID" value="KAF6843058.1"/>
    <property type="molecule type" value="Genomic_DNA"/>
</dbReference>
<reference evidence="2" key="1">
    <citation type="journal article" date="2020" name="Phytopathology">
        <title>Genome Sequence Resources of Colletotrichum truncatum, C. plurivorum, C. musicola, and C. sojae: Four Species Pathogenic to Soybean (Glycine max).</title>
        <authorList>
            <person name="Rogerio F."/>
            <person name="Boufleur T.R."/>
            <person name="Ciampi-Guillardi M."/>
            <person name="Sukno S.A."/>
            <person name="Thon M.R."/>
            <person name="Massola Junior N.S."/>
            <person name="Baroncelli R."/>
        </authorList>
    </citation>
    <scope>NUCLEOTIDE SEQUENCE</scope>
    <source>
        <strain evidence="2">LFN0074</strain>
    </source>
</reference>
<name>A0A8H6U732_9PEZI</name>
<evidence type="ECO:0000313" key="2">
    <source>
        <dbReference type="EMBL" id="KAF6843058.1"/>
    </source>
</evidence>
<dbReference type="Proteomes" id="UP000639643">
    <property type="component" value="Unassembled WGS sequence"/>
</dbReference>
<dbReference type="AlphaFoldDB" id="A0A8H6U732"/>
<accession>A0A8H6U732</accession>
<organism evidence="2 3">
    <name type="scientific">Colletotrichum musicola</name>
    <dbReference type="NCBI Taxonomy" id="2175873"/>
    <lineage>
        <taxon>Eukaryota</taxon>
        <taxon>Fungi</taxon>
        <taxon>Dikarya</taxon>
        <taxon>Ascomycota</taxon>
        <taxon>Pezizomycotina</taxon>
        <taxon>Sordariomycetes</taxon>
        <taxon>Hypocreomycetidae</taxon>
        <taxon>Glomerellales</taxon>
        <taxon>Glomerellaceae</taxon>
        <taxon>Colletotrichum</taxon>
        <taxon>Colletotrichum orchidearum species complex</taxon>
    </lineage>
</organism>
<evidence type="ECO:0000313" key="3">
    <source>
        <dbReference type="Proteomes" id="UP000639643"/>
    </source>
</evidence>
<evidence type="ECO:0000256" key="1">
    <source>
        <dbReference type="SAM" id="MobiDB-lite"/>
    </source>
</evidence>
<comment type="caution">
    <text evidence="2">The sequence shown here is derived from an EMBL/GenBank/DDBJ whole genome shotgun (WGS) entry which is preliminary data.</text>
</comment>
<keyword evidence="3" id="KW-1185">Reference proteome</keyword>
<sequence>MLKSTFGLLELQFTFGPEVLFLDSPPSADAKRRGRLPTGNLPPSIPPPSIPPTHARRLNGPRNAEAAPAHPTSAGERPPHRRTGGVDPAVPQL</sequence>